<protein>
    <submittedName>
        <fullName evidence="1">Uncharacterized protein</fullName>
    </submittedName>
</protein>
<evidence type="ECO:0000313" key="2">
    <source>
        <dbReference type="Proteomes" id="UP001627154"/>
    </source>
</evidence>
<organism evidence="1 2">
    <name type="scientific">Trichogramma kaykai</name>
    <dbReference type="NCBI Taxonomy" id="54128"/>
    <lineage>
        <taxon>Eukaryota</taxon>
        <taxon>Metazoa</taxon>
        <taxon>Ecdysozoa</taxon>
        <taxon>Arthropoda</taxon>
        <taxon>Hexapoda</taxon>
        <taxon>Insecta</taxon>
        <taxon>Pterygota</taxon>
        <taxon>Neoptera</taxon>
        <taxon>Endopterygota</taxon>
        <taxon>Hymenoptera</taxon>
        <taxon>Apocrita</taxon>
        <taxon>Proctotrupomorpha</taxon>
        <taxon>Chalcidoidea</taxon>
        <taxon>Trichogrammatidae</taxon>
        <taxon>Trichogramma</taxon>
    </lineage>
</organism>
<gene>
    <name evidence="1" type="ORF">TKK_002713</name>
</gene>
<keyword evidence="2" id="KW-1185">Reference proteome</keyword>
<proteinExistence type="predicted"/>
<accession>A0ABD2XH07</accession>
<dbReference type="Proteomes" id="UP001627154">
    <property type="component" value="Unassembled WGS sequence"/>
</dbReference>
<reference evidence="1 2" key="1">
    <citation type="journal article" date="2024" name="bioRxiv">
        <title>A reference genome for Trichogramma kaykai: A tiny desert-dwelling parasitoid wasp with competing sex-ratio distorters.</title>
        <authorList>
            <person name="Culotta J."/>
            <person name="Lindsey A.R."/>
        </authorList>
    </citation>
    <scope>NUCLEOTIDE SEQUENCE [LARGE SCALE GENOMIC DNA]</scope>
    <source>
        <strain evidence="1 2">KSX58</strain>
    </source>
</reference>
<sequence>MKNRAAIVPSQQQINLSSLETRLWLRRSLDRIYMHGRTYYWKTRQQRARSHAIERSKQVSILAPTSTSAARR</sequence>
<dbReference type="AlphaFoldDB" id="A0ABD2XH07"/>
<name>A0ABD2XH07_9HYME</name>
<dbReference type="EMBL" id="JBJJXI010000023">
    <property type="protein sequence ID" value="KAL3404663.1"/>
    <property type="molecule type" value="Genomic_DNA"/>
</dbReference>
<comment type="caution">
    <text evidence="1">The sequence shown here is derived from an EMBL/GenBank/DDBJ whole genome shotgun (WGS) entry which is preliminary data.</text>
</comment>
<evidence type="ECO:0000313" key="1">
    <source>
        <dbReference type="EMBL" id="KAL3404663.1"/>
    </source>
</evidence>